<dbReference type="Proteomes" id="UP001222770">
    <property type="component" value="Unassembled WGS sequence"/>
</dbReference>
<accession>A0ABT6CJH4</accession>
<dbReference type="EMBL" id="JAROCY010000006">
    <property type="protein sequence ID" value="MDF8333240.1"/>
    <property type="molecule type" value="Genomic_DNA"/>
</dbReference>
<dbReference type="InterPro" id="IPR036034">
    <property type="entry name" value="PDZ_sf"/>
</dbReference>
<evidence type="ECO:0000256" key="1">
    <source>
        <dbReference type="SAM" id="SignalP"/>
    </source>
</evidence>
<dbReference type="RefSeq" id="WP_277276719.1">
    <property type="nucleotide sequence ID" value="NZ_JAROCY010000006.1"/>
</dbReference>
<dbReference type="Gene3D" id="2.30.42.10">
    <property type="match status" value="1"/>
</dbReference>
<evidence type="ECO:0000313" key="2">
    <source>
        <dbReference type="EMBL" id="MDF8333240.1"/>
    </source>
</evidence>
<gene>
    <name evidence="2" type="ORF">POM99_08515</name>
</gene>
<sequence length="307" mass="32596">MTIARKALLALAAMAGAIPASAVPVDDLQQGDAMVQTIGWKLASANARFCARSGPGIGLLLGDARTFNDAAAAREAYGLGGDISVAAVADGGPAAKAGLSANDTVLGIADATVDSEPPARPGAWTRQIRLQTRLETAVRTDGKVTLALAGNRSVTVAGEPACTVRFMLDDSKGYAKANREEVRIGRRFYDSTGQDEAAFAAIVAHEMAHAVLDHQGVLERGPRSVTLVRHTEREADRLSVWLMANAGYDPQGAVRMIETVLRSKEPFLFPDPGHGGWKARREAVVAEIAAMKAAPEPDWPRFFKRET</sequence>
<comment type="caution">
    <text evidence="2">The sequence shown here is derived from an EMBL/GenBank/DDBJ whole genome shotgun (WGS) entry which is preliminary data.</text>
</comment>
<protein>
    <recommendedName>
        <fullName evidence="4">PDZ domain-containing protein</fullName>
    </recommendedName>
</protein>
<proteinExistence type="predicted"/>
<name>A0ABT6CJH4_9SPHN</name>
<evidence type="ECO:0008006" key="4">
    <source>
        <dbReference type="Google" id="ProtNLM"/>
    </source>
</evidence>
<keyword evidence="3" id="KW-1185">Reference proteome</keyword>
<reference evidence="2 3" key="1">
    <citation type="submission" date="2023-03" db="EMBL/GenBank/DDBJ databases">
        <title>Novosphingobium cyanobacteriorum sp. nov., isolated from a eutrophic reservoir during the Microcystis bloom period.</title>
        <authorList>
            <person name="Kang M."/>
            <person name="Le V."/>
            <person name="Ko S.-R."/>
            <person name="Lee S.-A."/>
            <person name="Ahn C.-Y."/>
        </authorList>
    </citation>
    <scope>NUCLEOTIDE SEQUENCE [LARGE SCALE GENOMIC DNA]</scope>
    <source>
        <strain evidence="2 3">HBC54</strain>
    </source>
</reference>
<keyword evidence="1" id="KW-0732">Signal</keyword>
<organism evidence="2 3">
    <name type="scientific">Novosphingobium cyanobacteriorum</name>
    <dbReference type="NCBI Taxonomy" id="3024215"/>
    <lineage>
        <taxon>Bacteria</taxon>
        <taxon>Pseudomonadati</taxon>
        <taxon>Pseudomonadota</taxon>
        <taxon>Alphaproteobacteria</taxon>
        <taxon>Sphingomonadales</taxon>
        <taxon>Sphingomonadaceae</taxon>
        <taxon>Novosphingobium</taxon>
    </lineage>
</organism>
<evidence type="ECO:0000313" key="3">
    <source>
        <dbReference type="Proteomes" id="UP001222770"/>
    </source>
</evidence>
<dbReference type="SUPFAM" id="SSF50156">
    <property type="entry name" value="PDZ domain-like"/>
    <property type="match status" value="1"/>
</dbReference>
<feature type="signal peptide" evidence="1">
    <location>
        <begin position="1"/>
        <end position="22"/>
    </location>
</feature>
<feature type="chain" id="PRO_5046626573" description="PDZ domain-containing protein" evidence="1">
    <location>
        <begin position="23"/>
        <end position="307"/>
    </location>
</feature>